<dbReference type="OrthoDB" id="3687313at2"/>
<evidence type="ECO:0008006" key="4">
    <source>
        <dbReference type="Google" id="ProtNLM"/>
    </source>
</evidence>
<dbReference type="PROSITE" id="PS51257">
    <property type="entry name" value="PROKAR_LIPOPROTEIN"/>
    <property type="match status" value="1"/>
</dbReference>
<keyword evidence="1" id="KW-0732">Signal</keyword>
<dbReference type="AlphaFoldDB" id="A0A2S6GYN1"/>
<feature type="signal peptide" evidence="1">
    <location>
        <begin position="1"/>
        <end position="25"/>
    </location>
</feature>
<name>A0A2S6GYN1_9PSEU</name>
<keyword evidence="3" id="KW-1185">Reference proteome</keyword>
<evidence type="ECO:0000313" key="3">
    <source>
        <dbReference type="Proteomes" id="UP000239203"/>
    </source>
</evidence>
<evidence type="ECO:0000313" key="2">
    <source>
        <dbReference type="EMBL" id="PPK70345.1"/>
    </source>
</evidence>
<sequence>MSYVRRSARFAAAIVAATVSLTACSSESDDTAADGTRGVGLGRHIEIRAGGSPVLATLWLDSVQAVNCTEPGSLPPNNGHYLAATIVLQTSEAYQPDSGWWMSAEDFTTENGEGKQTGKGIITSCLPKHRYLPDDFYLNDSGYYGIVLIDSASEHGTLTYKPRNLPTDVPGWHWKY</sequence>
<dbReference type="EMBL" id="PTIX01000002">
    <property type="protein sequence ID" value="PPK70345.1"/>
    <property type="molecule type" value="Genomic_DNA"/>
</dbReference>
<dbReference type="RefSeq" id="WP_146107928.1">
    <property type="nucleotide sequence ID" value="NZ_CP154825.1"/>
</dbReference>
<feature type="chain" id="PRO_5038423028" description="DUF4352 domain-containing protein" evidence="1">
    <location>
        <begin position="26"/>
        <end position="176"/>
    </location>
</feature>
<proteinExistence type="predicted"/>
<gene>
    <name evidence="2" type="ORF">CLV40_102258</name>
</gene>
<dbReference type="Proteomes" id="UP000239203">
    <property type="component" value="Unassembled WGS sequence"/>
</dbReference>
<evidence type="ECO:0000256" key="1">
    <source>
        <dbReference type="SAM" id="SignalP"/>
    </source>
</evidence>
<comment type="caution">
    <text evidence="2">The sequence shown here is derived from an EMBL/GenBank/DDBJ whole genome shotgun (WGS) entry which is preliminary data.</text>
</comment>
<reference evidence="2 3" key="1">
    <citation type="submission" date="2018-02" db="EMBL/GenBank/DDBJ databases">
        <title>Genomic Encyclopedia of Archaeal and Bacterial Type Strains, Phase II (KMG-II): from individual species to whole genera.</title>
        <authorList>
            <person name="Goeker M."/>
        </authorList>
    </citation>
    <scope>NUCLEOTIDE SEQUENCE [LARGE SCALE GENOMIC DNA]</scope>
    <source>
        <strain evidence="2 3">YU 961-1</strain>
    </source>
</reference>
<accession>A0A2S6GYN1</accession>
<organism evidence="2 3">
    <name type="scientific">Actinokineospora auranticolor</name>
    <dbReference type="NCBI Taxonomy" id="155976"/>
    <lineage>
        <taxon>Bacteria</taxon>
        <taxon>Bacillati</taxon>
        <taxon>Actinomycetota</taxon>
        <taxon>Actinomycetes</taxon>
        <taxon>Pseudonocardiales</taxon>
        <taxon>Pseudonocardiaceae</taxon>
        <taxon>Actinokineospora</taxon>
    </lineage>
</organism>
<protein>
    <recommendedName>
        <fullName evidence="4">DUF4352 domain-containing protein</fullName>
    </recommendedName>
</protein>